<dbReference type="GeneID" id="96997438"/>
<feature type="compositionally biased region" description="Low complexity" evidence="1">
    <location>
        <begin position="1"/>
        <end position="17"/>
    </location>
</feature>
<name>A0A6N9V4I0_STRMI</name>
<evidence type="ECO:0000313" key="3">
    <source>
        <dbReference type="EMBL" id="NEB65969.1"/>
    </source>
</evidence>
<evidence type="ECO:0000259" key="2">
    <source>
        <dbReference type="Pfam" id="PF01609"/>
    </source>
</evidence>
<dbReference type="AlphaFoldDB" id="A0A6N9V4I0"/>
<evidence type="ECO:0000256" key="1">
    <source>
        <dbReference type="SAM" id="MobiDB-lite"/>
    </source>
</evidence>
<evidence type="ECO:0000313" key="4">
    <source>
        <dbReference type="EMBL" id="QKW42898.1"/>
    </source>
</evidence>
<feature type="region of interest" description="Disordered" evidence="1">
    <location>
        <begin position="1"/>
        <end position="51"/>
    </location>
</feature>
<evidence type="ECO:0000313" key="6">
    <source>
        <dbReference type="Proteomes" id="UP000509345"/>
    </source>
</evidence>
<evidence type="ECO:0000313" key="5">
    <source>
        <dbReference type="Proteomes" id="UP000471648"/>
    </source>
</evidence>
<dbReference type="Proteomes" id="UP000471648">
    <property type="component" value="Unassembled WGS sequence"/>
</dbReference>
<reference evidence="4 6" key="2">
    <citation type="submission" date="2020-06" db="EMBL/GenBank/DDBJ databases">
        <title>Genome mining for natural products.</title>
        <authorList>
            <person name="Zhang B."/>
            <person name="Shi J."/>
            <person name="Ge H."/>
        </authorList>
    </citation>
    <scope>NUCLEOTIDE SEQUENCE [LARGE SCALE GENOMIC DNA]</scope>
    <source>
        <strain evidence="4 6">NA06532</strain>
    </source>
</reference>
<dbReference type="GO" id="GO:0006313">
    <property type="term" value="P:DNA transposition"/>
    <property type="evidence" value="ECO:0007669"/>
    <property type="project" value="InterPro"/>
</dbReference>
<organism evidence="3 5">
    <name type="scientific">Streptomyces microflavus</name>
    <name type="common">Streptomyces lipmanii</name>
    <dbReference type="NCBI Taxonomy" id="1919"/>
    <lineage>
        <taxon>Bacteria</taxon>
        <taxon>Bacillati</taxon>
        <taxon>Actinomycetota</taxon>
        <taxon>Actinomycetes</taxon>
        <taxon>Kitasatosporales</taxon>
        <taxon>Streptomycetaceae</taxon>
        <taxon>Streptomyces</taxon>
    </lineage>
</organism>
<protein>
    <submittedName>
        <fullName evidence="3">Transposase</fullName>
    </submittedName>
</protein>
<dbReference type="InterPro" id="IPR002559">
    <property type="entry name" value="Transposase_11"/>
</dbReference>
<dbReference type="GO" id="GO:0004803">
    <property type="term" value="F:transposase activity"/>
    <property type="evidence" value="ECO:0007669"/>
    <property type="project" value="InterPro"/>
</dbReference>
<dbReference type="RefSeq" id="WP_164356039.1">
    <property type="nucleotide sequence ID" value="NZ_CP054926.1"/>
</dbReference>
<dbReference type="GO" id="GO:0003677">
    <property type="term" value="F:DNA binding"/>
    <property type="evidence" value="ECO:0007669"/>
    <property type="project" value="InterPro"/>
</dbReference>
<feature type="domain" description="Transposase IS4-like" evidence="2">
    <location>
        <begin position="42"/>
        <end position="85"/>
    </location>
</feature>
<dbReference type="EMBL" id="CP054926">
    <property type="protein sequence ID" value="QKW42898.1"/>
    <property type="molecule type" value="Genomic_DNA"/>
</dbReference>
<dbReference type="Proteomes" id="UP000509345">
    <property type="component" value="Chromosome"/>
</dbReference>
<accession>A0A6N9V4I0</accession>
<dbReference type="EMBL" id="JAAGME010000149">
    <property type="protein sequence ID" value="NEB65969.1"/>
    <property type="molecule type" value="Genomic_DNA"/>
</dbReference>
<reference evidence="3 5" key="1">
    <citation type="submission" date="2020-01" db="EMBL/GenBank/DDBJ databases">
        <title>Insect and environment-associated Actinomycetes.</title>
        <authorList>
            <person name="Currrie C."/>
            <person name="Chevrette M."/>
            <person name="Carlson C."/>
            <person name="Stubbendieck R."/>
            <person name="Wendt-Pienkowski E."/>
        </authorList>
    </citation>
    <scope>NUCLEOTIDE SEQUENCE [LARGE SCALE GENOMIC DNA]</scope>
    <source>
        <strain evidence="3 5">SID14438</strain>
    </source>
</reference>
<proteinExistence type="predicted"/>
<gene>
    <name evidence="3" type="ORF">G3I39_02620</name>
    <name evidence="4" type="ORF">HUT09_10150</name>
</gene>
<dbReference type="Pfam" id="PF01609">
    <property type="entry name" value="DDE_Tnp_1"/>
    <property type="match status" value="1"/>
</dbReference>
<sequence length="96" mass="9672">MAGGAAQAEADTAGADRAGADRAATRRRGTARAKAAGLGRSRGGPSSKVHAAVDAAGLPPAFVLTPGQAADCPQFKAVLEKIRVRGRAGRPRTRPD</sequence>